<feature type="domain" description="NAD-dependent epimerase/dehydratase" evidence="3">
    <location>
        <begin position="5"/>
        <end position="248"/>
    </location>
</feature>
<dbReference type="PANTHER" id="PTHR10366">
    <property type="entry name" value="NAD DEPENDENT EPIMERASE/DEHYDRATASE"/>
    <property type="match status" value="1"/>
</dbReference>
<protein>
    <submittedName>
        <fullName evidence="4">NAD(P)-binding protein</fullName>
    </submittedName>
</protein>
<reference evidence="4 5" key="1">
    <citation type="journal article" date="2016" name="Mol. Biol. Evol.">
        <title>Comparative Genomics of Early-Diverging Mushroom-Forming Fungi Provides Insights into the Origins of Lignocellulose Decay Capabilities.</title>
        <authorList>
            <person name="Nagy L.G."/>
            <person name="Riley R."/>
            <person name="Tritt A."/>
            <person name="Adam C."/>
            <person name="Daum C."/>
            <person name="Floudas D."/>
            <person name="Sun H."/>
            <person name="Yadav J.S."/>
            <person name="Pangilinan J."/>
            <person name="Larsson K.H."/>
            <person name="Matsuura K."/>
            <person name="Barry K."/>
            <person name="Labutti K."/>
            <person name="Kuo R."/>
            <person name="Ohm R.A."/>
            <person name="Bhattacharya S.S."/>
            <person name="Shirouzu T."/>
            <person name="Yoshinaga Y."/>
            <person name="Martin F.M."/>
            <person name="Grigoriev I.V."/>
            <person name="Hibbett D.S."/>
        </authorList>
    </citation>
    <scope>NUCLEOTIDE SEQUENCE [LARGE SCALE GENOMIC DNA]</scope>
    <source>
        <strain evidence="4 5">HHB12029</strain>
    </source>
</reference>
<dbReference type="PANTHER" id="PTHR10366:SF564">
    <property type="entry name" value="STEROL-4-ALPHA-CARBOXYLATE 3-DEHYDROGENASE, DECARBOXYLATING"/>
    <property type="match status" value="1"/>
</dbReference>
<dbReference type="AlphaFoldDB" id="A0A166AAJ9"/>
<dbReference type="InterPro" id="IPR036291">
    <property type="entry name" value="NAD(P)-bd_dom_sf"/>
</dbReference>
<evidence type="ECO:0000256" key="2">
    <source>
        <dbReference type="ARBA" id="ARBA00023445"/>
    </source>
</evidence>
<dbReference type="EMBL" id="KV426056">
    <property type="protein sequence ID" value="KZV90129.1"/>
    <property type="molecule type" value="Genomic_DNA"/>
</dbReference>
<gene>
    <name evidence="4" type="ORF">EXIGLDRAFT_794969</name>
</gene>
<organism evidence="4 5">
    <name type="scientific">Exidia glandulosa HHB12029</name>
    <dbReference type="NCBI Taxonomy" id="1314781"/>
    <lineage>
        <taxon>Eukaryota</taxon>
        <taxon>Fungi</taxon>
        <taxon>Dikarya</taxon>
        <taxon>Basidiomycota</taxon>
        <taxon>Agaricomycotina</taxon>
        <taxon>Agaricomycetes</taxon>
        <taxon>Auriculariales</taxon>
        <taxon>Exidiaceae</taxon>
        <taxon>Exidia</taxon>
    </lineage>
</organism>
<dbReference type="GO" id="GO:0016616">
    <property type="term" value="F:oxidoreductase activity, acting on the CH-OH group of donors, NAD or NADP as acceptor"/>
    <property type="evidence" value="ECO:0007669"/>
    <property type="project" value="TreeGrafter"/>
</dbReference>
<dbReference type="InterPro" id="IPR001509">
    <property type="entry name" value="Epimerase_deHydtase"/>
</dbReference>
<dbReference type="CDD" id="cd05227">
    <property type="entry name" value="AR_SDR_e"/>
    <property type="match status" value="1"/>
</dbReference>
<evidence type="ECO:0000259" key="3">
    <source>
        <dbReference type="Pfam" id="PF01370"/>
    </source>
</evidence>
<evidence type="ECO:0000313" key="4">
    <source>
        <dbReference type="EMBL" id="KZV90129.1"/>
    </source>
</evidence>
<keyword evidence="1" id="KW-0560">Oxidoreductase</keyword>
<dbReference type="InterPro" id="IPR050425">
    <property type="entry name" value="NAD(P)_dehydrat-like"/>
</dbReference>
<evidence type="ECO:0000256" key="1">
    <source>
        <dbReference type="ARBA" id="ARBA00023002"/>
    </source>
</evidence>
<dbReference type="Proteomes" id="UP000077266">
    <property type="component" value="Unassembled WGS sequence"/>
</dbReference>
<keyword evidence="5" id="KW-1185">Reference proteome</keyword>
<comment type="similarity">
    <text evidence="2">Belongs to the NAD(P)-dependent epimerase/dehydratase family. Dihydroflavonol-4-reductase subfamily.</text>
</comment>
<sequence>MSPRVLLTGASGFIAAHVLDQLLKKGYWVRATVRSDRKKQEILSANAQYVSQLDFAIVGDISQPGAFDEAVKAEPGLDYVVHTASPFHFHPEDIERDILKPAVQGTLGVLQAAKKFAPTVKRVVITSSGCYWTSWQDWNPITWEQALAEPVGAYYGSKTFAEKAAYEFLDNEKPSFDIVTLNPPMVYGPILNAQTAASLNESNTFIYNILTGKTDDGKVPKTGVHIWVDVRDIARAHILALETPAASNQRFLIKADGIYSAQEIADVLRKHFPEQPRIPVGTPGAGLGLKDNDIFLADNSKSKEVLGMQYGSLEEMLIPLAKDLLALKE</sequence>
<dbReference type="STRING" id="1314781.A0A166AAJ9"/>
<dbReference type="Pfam" id="PF01370">
    <property type="entry name" value="Epimerase"/>
    <property type="match status" value="1"/>
</dbReference>
<evidence type="ECO:0000313" key="5">
    <source>
        <dbReference type="Proteomes" id="UP000077266"/>
    </source>
</evidence>
<proteinExistence type="inferred from homology"/>
<dbReference type="InParanoid" id="A0A166AAJ9"/>
<dbReference type="FunFam" id="3.40.50.720:FF:000191">
    <property type="entry name" value="Methylglyoxal reductase (NADPH-dependent)"/>
    <property type="match status" value="1"/>
</dbReference>
<dbReference type="FunCoup" id="A0A166AAJ9">
    <property type="interactions" value="76"/>
</dbReference>
<dbReference type="OrthoDB" id="2735536at2759"/>
<dbReference type="Gene3D" id="3.40.50.720">
    <property type="entry name" value="NAD(P)-binding Rossmann-like Domain"/>
    <property type="match status" value="1"/>
</dbReference>
<dbReference type="SUPFAM" id="SSF51735">
    <property type="entry name" value="NAD(P)-binding Rossmann-fold domains"/>
    <property type="match status" value="1"/>
</dbReference>
<accession>A0A166AAJ9</accession>
<name>A0A166AAJ9_EXIGL</name>